<organism evidence="2 3">
    <name type="scientific">Sphaerobolus stellatus (strain SS14)</name>
    <dbReference type="NCBI Taxonomy" id="990650"/>
    <lineage>
        <taxon>Eukaryota</taxon>
        <taxon>Fungi</taxon>
        <taxon>Dikarya</taxon>
        <taxon>Basidiomycota</taxon>
        <taxon>Agaricomycotina</taxon>
        <taxon>Agaricomycetes</taxon>
        <taxon>Phallomycetidae</taxon>
        <taxon>Geastrales</taxon>
        <taxon>Sphaerobolaceae</taxon>
        <taxon>Sphaerobolus</taxon>
    </lineage>
</organism>
<name>A0A0C9UXY0_SPHS4</name>
<dbReference type="OrthoDB" id="3249214at2759"/>
<keyword evidence="3" id="KW-1185">Reference proteome</keyword>
<proteinExistence type="predicted"/>
<evidence type="ECO:0000313" key="3">
    <source>
        <dbReference type="Proteomes" id="UP000054279"/>
    </source>
</evidence>
<evidence type="ECO:0000313" key="2">
    <source>
        <dbReference type="EMBL" id="KIJ29935.1"/>
    </source>
</evidence>
<dbReference type="EMBL" id="KN837303">
    <property type="protein sequence ID" value="KIJ28532.1"/>
    <property type="molecule type" value="Genomic_DNA"/>
</dbReference>
<dbReference type="Proteomes" id="UP000054279">
    <property type="component" value="Unassembled WGS sequence"/>
</dbReference>
<gene>
    <name evidence="2" type="ORF">M422DRAFT_268607</name>
    <name evidence="1" type="ORF">M422DRAFT_270131</name>
</gene>
<dbReference type="EMBL" id="KN837272">
    <property type="protein sequence ID" value="KIJ29935.1"/>
    <property type="molecule type" value="Genomic_DNA"/>
</dbReference>
<accession>A0A0C9UXY0</accession>
<reference evidence="2 3" key="1">
    <citation type="submission" date="2014-06" db="EMBL/GenBank/DDBJ databases">
        <title>Evolutionary Origins and Diversification of the Mycorrhizal Mutualists.</title>
        <authorList>
            <consortium name="DOE Joint Genome Institute"/>
            <consortium name="Mycorrhizal Genomics Consortium"/>
            <person name="Kohler A."/>
            <person name="Kuo A."/>
            <person name="Nagy L.G."/>
            <person name="Floudas D."/>
            <person name="Copeland A."/>
            <person name="Barry K.W."/>
            <person name="Cichocki N."/>
            <person name="Veneault-Fourrey C."/>
            <person name="LaButti K."/>
            <person name="Lindquist E.A."/>
            <person name="Lipzen A."/>
            <person name="Lundell T."/>
            <person name="Morin E."/>
            <person name="Murat C."/>
            <person name="Riley R."/>
            <person name="Ohm R."/>
            <person name="Sun H."/>
            <person name="Tunlid A."/>
            <person name="Henrissat B."/>
            <person name="Grigoriev I.V."/>
            <person name="Hibbett D.S."/>
            <person name="Martin F."/>
        </authorList>
    </citation>
    <scope>NUCLEOTIDE SEQUENCE [LARGE SCALE GENOMIC DNA]</scope>
    <source>
        <strain evidence="2 3">SS14</strain>
    </source>
</reference>
<sequence length="139" mass="16247">MSHRVTHLRFQPYGFHSNLLPFDVLDYITDYIDKRSDLLSFALCCKKIQEIVVPHIQYCHIRCDPFREAFFAKIADSPGILRRIRYLELFDESAGVVWYESDDEEDLPLPDTEFFSGSSKAILPSKTIQTLGLCRFFPY</sequence>
<evidence type="ECO:0000313" key="1">
    <source>
        <dbReference type="EMBL" id="KIJ28532.1"/>
    </source>
</evidence>
<protein>
    <submittedName>
        <fullName evidence="2">Unplaced genomic scaffold SPHSTscaffold_197, whole genome shotgun sequence</fullName>
    </submittedName>
</protein>
<dbReference type="AlphaFoldDB" id="A0A0C9UXY0"/>
<dbReference type="HOGENOM" id="CLU_1846364_0_0_1"/>